<reference evidence="1" key="1">
    <citation type="journal article" date="2014" name="Int. J. Syst. Evol. Microbiol.">
        <title>Complete genome sequence of Corynebacterium casei LMG S-19264T (=DSM 44701T), isolated from a smear-ripened cheese.</title>
        <authorList>
            <consortium name="US DOE Joint Genome Institute (JGI-PGF)"/>
            <person name="Walter F."/>
            <person name="Albersmeier A."/>
            <person name="Kalinowski J."/>
            <person name="Ruckert C."/>
        </authorList>
    </citation>
    <scope>NUCLEOTIDE SEQUENCE</scope>
    <source>
        <strain evidence="1">JCM 4346</strain>
    </source>
</reference>
<dbReference type="AlphaFoldDB" id="A0A918BZ04"/>
<comment type="caution">
    <text evidence="1">The sequence shown here is derived from an EMBL/GenBank/DDBJ whole genome shotgun (WGS) entry which is preliminary data.</text>
</comment>
<sequence length="59" mass="5841">MMDGNRPVVGLLQMADRTVGQGRSCMPCALGAVAAGAVCPPGGGGVAGLKRSATRREGQ</sequence>
<organism evidence="1 2">
    <name type="scientific">Streptomyces aurantiogriseus</name>
    <dbReference type="NCBI Taxonomy" id="66870"/>
    <lineage>
        <taxon>Bacteria</taxon>
        <taxon>Bacillati</taxon>
        <taxon>Actinomycetota</taxon>
        <taxon>Actinomycetes</taxon>
        <taxon>Kitasatosporales</taxon>
        <taxon>Streptomycetaceae</taxon>
        <taxon>Streptomyces</taxon>
    </lineage>
</organism>
<keyword evidence="2" id="KW-1185">Reference proteome</keyword>
<gene>
    <name evidence="1" type="ORF">GCM10010251_08380</name>
</gene>
<name>A0A918BZ04_9ACTN</name>
<protein>
    <submittedName>
        <fullName evidence="1">Uncharacterized protein</fullName>
    </submittedName>
</protein>
<accession>A0A918BZ04</accession>
<dbReference type="Proteomes" id="UP000658320">
    <property type="component" value="Unassembled WGS sequence"/>
</dbReference>
<proteinExistence type="predicted"/>
<evidence type="ECO:0000313" key="1">
    <source>
        <dbReference type="EMBL" id="GGQ96001.1"/>
    </source>
</evidence>
<reference evidence="1" key="2">
    <citation type="submission" date="2020-09" db="EMBL/GenBank/DDBJ databases">
        <authorList>
            <person name="Sun Q."/>
            <person name="Ohkuma M."/>
        </authorList>
    </citation>
    <scope>NUCLEOTIDE SEQUENCE</scope>
    <source>
        <strain evidence="1">JCM 4346</strain>
    </source>
</reference>
<dbReference type="EMBL" id="BMSX01000002">
    <property type="protein sequence ID" value="GGQ96001.1"/>
    <property type="molecule type" value="Genomic_DNA"/>
</dbReference>
<evidence type="ECO:0000313" key="2">
    <source>
        <dbReference type="Proteomes" id="UP000658320"/>
    </source>
</evidence>